<keyword evidence="2" id="KW-0012">Acyltransferase</keyword>
<dbReference type="PANTHER" id="PTHR36449:SF1">
    <property type="entry name" value="ACETYLTRANSFERASE"/>
    <property type="match status" value="1"/>
</dbReference>
<evidence type="ECO:0000256" key="1">
    <source>
        <dbReference type="ARBA" id="ARBA00022679"/>
    </source>
</evidence>
<dbReference type="Gene3D" id="3.40.630.30">
    <property type="match status" value="1"/>
</dbReference>
<dbReference type="GO" id="GO:0016746">
    <property type="term" value="F:acyltransferase activity"/>
    <property type="evidence" value="ECO:0007669"/>
    <property type="project" value="UniProtKB-KW"/>
</dbReference>
<dbReference type="EMBL" id="LK932492">
    <property type="protein sequence ID" value="CDS84719.1"/>
    <property type="molecule type" value="Genomic_DNA"/>
</dbReference>
<organism evidence="3">
    <name type="scientific">Clostridioides difficile</name>
    <name type="common">Peptoclostridium difficile</name>
    <dbReference type="NCBI Taxonomy" id="1496"/>
    <lineage>
        <taxon>Bacteria</taxon>
        <taxon>Bacillati</taxon>
        <taxon>Bacillota</taxon>
        <taxon>Clostridia</taxon>
        <taxon>Peptostreptococcales</taxon>
        <taxon>Peptostreptococcaceae</taxon>
        <taxon>Clostridioides</taxon>
    </lineage>
</organism>
<reference evidence="3" key="1">
    <citation type="submission" date="2014-07" db="EMBL/GenBank/DDBJ databases">
        <authorList>
            <person name="Monot Marc"/>
        </authorList>
    </citation>
    <scope>NUCLEOTIDE SEQUENCE</scope>
</reference>
<gene>
    <name evidence="3" type="ORF">BN1096_400001</name>
</gene>
<keyword evidence="1" id="KW-0808">Transferase</keyword>
<evidence type="ECO:0000256" key="2">
    <source>
        <dbReference type="ARBA" id="ARBA00023315"/>
    </source>
</evidence>
<proteinExistence type="predicted"/>
<dbReference type="RefSeq" id="WP_021418346.1">
    <property type="nucleotide sequence ID" value="NZ_BITU01000010.1"/>
</dbReference>
<dbReference type="AlphaFoldDB" id="A0A031WA05"/>
<dbReference type="PANTHER" id="PTHR36449">
    <property type="entry name" value="ACETYLTRANSFERASE-RELATED"/>
    <property type="match status" value="1"/>
</dbReference>
<protein>
    <submittedName>
        <fullName evidence="3">Putative phage protein</fullName>
    </submittedName>
</protein>
<name>A0A031WA05_CLODI</name>
<accession>A0A031WA05</accession>
<sequence>MSGYLIVNLSNMLGELEEEEVKKILSSFSCPLNKDVEDFLKNKAIEFSKQGLASTHLVLTSYKGKPVIVGYFTLANKYFTIKRKTLTNSLARKVVKFGQYNEELRRYIIGAPLIGQIGKNYSNNYNKLIKGDELLKIACDKIKAVQLDMGGKIVYLECEDKPKLIEFYKDNGFVDFGKRSLDKDETDSLDGDYLVQMLKYLKK</sequence>
<evidence type="ECO:0000313" key="3">
    <source>
        <dbReference type="EMBL" id="CDS84719.1"/>
    </source>
</evidence>